<keyword evidence="4" id="KW-0812">Transmembrane</keyword>
<dbReference type="GO" id="GO:0005789">
    <property type="term" value="C:endoplasmic reticulum membrane"/>
    <property type="evidence" value="ECO:0007669"/>
    <property type="project" value="UniProtKB-SubCell"/>
</dbReference>
<accession>A0A8C6JYH3</accession>
<dbReference type="InterPro" id="IPR014430">
    <property type="entry name" value="Scs7"/>
</dbReference>
<evidence type="ECO:0000313" key="15">
    <source>
        <dbReference type="Ensembl" id="ENSMUNP00000019585.2"/>
    </source>
</evidence>
<evidence type="ECO:0000256" key="5">
    <source>
        <dbReference type="ARBA" id="ARBA00022723"/>
    </source>
</evidence>
<keyword evidence="13" id="KW-0275">Fatty acid biosynthesis</keyword>
<reference evidence="15" key="3">
    <citation type="submission" date="2025-09" db="UniProtKB">
        <authorList>
            <consortium name="Ensembl"/>
        </authorList>
    </citation>
    <scope>IDENTIFICATION</scope>
</reference>
<evidence type="ECO:0000256" key="10">
    <source>
        <dbReference type="ARBA" id="ARBA00023002"/>
    </source>
</evidence>
<evidence type="ECO:0000256" key="8">
    <source>
        <dbReference type="ARBA" id="ARBA00022833"/>
    </source>
</evidence>
<evidence type="ECO:0000256" key="7">
    <source>
        <dbReference type="ARBA" id="ARBA00022832"/>
    </source>
</evidence>
<dbReference type="InterPro" id="IPR006694">
    <property type="entry name" value="Fatty_acid_hydroxylase"/>
</dbReference>
<dbReference type="GO" id="GO:0005506">
    <property type="term" value="F:iron ion binding"/>
    <property type="evidence" value="ECO:0007669"/>
    <property type="project" value="InterPro"/>
</dbReference>
<comment type="cofactor">
    <cofactor evidence="1">
        <name>Zn(2+)</name>
        <dbReference type="ChEBI" id="CHEBI:29105"/>
    </cofactor>
</comment>
<evidence type="ECO:0000256" key="9">
    <source>
        <dbReference type="ARBA" id="ARBA00022989"/>
    </source>
</evidence>
<evidence type="ECO:0000256" key="2">
    <source>
        <dbReference type="ARBA" id="ARBA00004477"/>
    </source>
</evidence>
<evidence type="ECO:0000256" key="6">
    <source>
        <dbReference type="ARBA" id="ARBA00022824"/>
    </source>
</evidence>
<organism evidence="15 16">
    <name type="scientific">Melopsittacus undulatus</name>
    <name type="common">Budgerigar</name>
    <name type="synonym">Psittacus undulatus</name>
    <dbReference type="NCBI Taxonomy" id="13146"/>
    <lineage>
        <taxon>Eukaryota</taxon>
        <taxon>Metazoa</taxon>
        <taxon>Chordata</taxon>
        <taxon>Craniata</taxon>
        <taxon>Vertebrata</taxon>
        <taxon>Euteleostomi</taxon>
        <taxon>Archelosauria</taxon>
        <taxon>Archosauria</taxon>
        <taxon>Dinosauria</taxon>
        <taxon>Saurischia</taxon>
        <taxon>Theropoda</taxon>
        <taxon>Coelurosauria</taxon>
        <taxon>Aves</taxon>
        <taxon>Neognathae</taxon>
        <taxon>Neoaves</taxon>
        <taxon>Telluraves</taxon>
        <taxon>Australaves</taxon>
        <taxon>Psittaciformes</taxon>
        <taxon>Psittaculidae</taxon>
        <taxon>Melopsittacus</taxon>
    </lineage>
</organism>
<evidence type="ECO:0000256" key="3">
    <source>
        <dbReference type="ARBA" id="ARBA00022516"/>
    </source>
</evidence>
<dbReference type="AlphaFoldDB" id="A0A8C6JYH3"/>
<evidence type="ECO:0000313" key="16">
    <source>
        <dbReference type="Proteomes" id="UP000694405"/>
    </source>
</evidence>
<keyword evidence="16" id="KW-1185">Reference proteome</keyword>
<protein>
    <recommendedName>
        <fullName evidence="14">Fatty acid hydroxylase domain-containing protein</fullName>
    </recommendedName>
</protein>
<dbReference type="Pfam" id="PF04116">
    <property type="entry name" value="FA_hydroxylase"/>
    <property type="match status" value="1"/>
</dbReference>
<evidence type="ECO:0000256" key="11">
    <source>
        <dbReference type="ARBA" id="ARBA00023098"/>
    </source>
</evidence>
<dbReference type="GO" id="GO:0080132">
    <property type="term" value="F:fatty acid 2-hydroxylase activity"/>
    <property type="evidence" value="ECO:0007669"/>
    <property type="project" value="InterPro"/>
</dbReference>
<dbReference type="GO" id="GO:0006633">
    <property type="term" value="P:fatty acid biosynthetic process"/>
    <property type="evidence" value="ECO:0007669"/>
    <property type="project" value="UniProtKB-KW"/>
</dbReference>
<dbReference type="Proteomes" id="UP000694405">
    <property type="component" value="Unassembled WGS sequence"/>
</dbReference>
<proteinExistence type="predicted"/>
<name>A0A8C6JYH3_MELUD</name>
<evidence type="ECO:0000256" key="4">
    <source>
        <dbReference type="ARBA" id="ARBA00022692"/>
    </source>
</evidence>
<keyword evidence="10" id="KW-0560">Oxidoreductase</keyword>
<keyword evidence="6" id="KW-0256">Endoplasmic reticulum</keyword>
<keyword evidence="9" id="KW-1133">Transmembrane helix</keyword>
<keyword evidence="12" id="KW-0472">Membrane</keyword>
<keyword evidence="5" id="KW-0479">Metal-binding</keyword>
<comment type="subcellular location">
    <subcellularLocation>
        <location evidence="2">Endoplasmic reticulum membrane</location>
        <topology evidence="2">Multi-pass membrane protein</topology>
    </subcellularLocation>
</comment>
<evidence type="ECO:0000259" key="14">
    <source>
        <dbReference type="Pfam" id="PF04116"/>
    </source>
</evidence>
<dbReference type="PANTHER" id="PTHR12863">
    <property type="entry name" value="FATTY ACID HYDROXYLASE"/>
    <property type="match status" value="1"/>
</dbReference>
<dbReference type="Ensembl" id="ENSMUNT00000022462.2">
    <property type="protein sequence ID" value="ENSMUNP00000019585.2"/>
    <property type="gene ID" value="ENSMUNG00000014945.2"/>
</dbReference>
<evidence type="ECO:0000256" key="1">
    <source>
        <dbReference type="ARBA" id="ARBA00001947"/>
    </source>
</evidence>
<dbReference type="PANTHER" id="PTHR12863:SF1">
    <property type="entry name" value="FATTY ACID 2-HYDROXYLASE"/>
    <property type="match status" value="1"/>
</dbReference>
<feature type="domain" description="Fatty acid hydroxylase" evidence="14">
    <location>
        <begin position="252"/>
        <end position="348"/>
    </location>
</feature>
<reference evidence="15" key="1">
    <citation type="submission" date="2020-03" db="EMBL/GenBank/DDBJ databases">
        <title>Melopsittacus undulatus (budgerigar) genome, bMelUnd1, maternal haplotype with Z.</title>
        <authorList>
            <person name="Gedman G."/>
            <person name="Mountcastle J."/>
            <person name="Haase B."/>
            <person name="Formenti G."/>
            <person name="Wright T."/>
            <person name="Apodaca J."/>
            <person name="Pelan S."/>
            <person name="Chow W."/>
            <person name="Rhie A."/>
            <person name="Howe K."/>
            <person name="Fedrigo O."/>
            <person name="Jarvis E.D."/>
        </authorList>
    </citation>
    <scope>NUCLEOTIDE SEQUENCE [LARGE SCALE GENOMIC DNA]</scope>
</reference>
<keyword evidence="8" id="KW-0862">Zinc</keyword>
<keyword evidence="11" id="KW-0443">Lipid metabolism</keyword>
<accession>A0A8V5GRY3</accession>
<evidence type="ECO:0000256" key="12">
    <source>
        <dbReference type="ARBA" id="ARBA00023136"/>
    </source>
</evidence>
<reference evidence="15" key="2">
    <citation type="submission" date="2025-08" db="UniProtKB">
        <authorList>
            <consortium name="Ensembl"/>
        </authorList>
    </citation>
    <scope>IDENTIFICATION</scope>
</reference>
<keyword evidence="7" id="KW-0276">Fatty acid metabolism</keyword>
<keyword evidence="3" id="KW-0444">Lipid biosynthesis</keyword>
<sequence>MPRGSWAILAASALSPSTDGITPTLLPRRGCAGRLLLRWHGRRWFSLTVAVPLKQDISAPHLCADGADVCLALLVCPMLVLTGSSGLLGERSSCLWGMGRALQPHSHSSVPRVVCRYKQCLLLQDLVDWQKPLLWQVGYLGEKYEEWVHLHQPIDHPIHLFYLDFLESLSKTAWYVVFMVWAPMVLYLNWVSFTSLAQGNTSLFSSFTTEYSVPIHKYYFPFIFLLGMFLWSLLEDLILGAPFPTILLCFQSPFNSSHLVFPPVPALLVIGFFYGILQLLLPEELGLSVFAGGLCGYIIYDMMHYYLHYGSPKKGIYLYGLKAYHVKHHFEHQKSGFGITTHFWDHPFRMLILEETFEED</sequence>
<evidence type="ECO:0000256" key="13">
    <source>
        <dbReference type="ARBA" id="ARBA00023160"/>
    </source>
</evidence>